<gene>
    <name evidence="2" type="primary">106063436</name>
</gene>
<dbReference type="Proteomes" id="UP000076420">
    <property type="component" value="Unassembled WGS sequence"/>
</dbReference>
<dbReference type="VEuPathDB" id="VectorBase:BGLAX_048138"/>
<dbReference type="VEuPathDB" id="VectorBase:BGLB035889"/>
<feature type="domain" description="DEAD-box helicase OB fold" evidence="1">
    <location>
        <begin position="115"/>
        <end position="184"/>
    </location>
</feature>
<dbReference type="KEGG" id="bgt:106063436"/>
<dbReference type="AlphaFoldDB" id="A0A2C9LX57"/>
<evidence type="ECO:0000313" key="2">
    <source>
        <dbReference type="EnsemblMetazoa" id="BGLB035889-PA"/>
    </source>
</evidence>
<dbReference type="GO" id="GO:0004386">
    <property type="term" value="F:helicase activity"/>
    <property type="evidence" value="ECO:0007669"/>
    <property type="project" value="TreeGrafter"/>
</dbReference>
<dbReference type="EnsemblMetazoa" id="BGLB035889-RA">
    <property type="protein sequence ID" value="BGLB035889-PA"/>
    <property type="gene ID" value="BGLB035889"/>
</dbReference>
<dbReference type="GO" id="GO:0003723">
    <property type="term" value="F:RNA binding"/>
    <property type="evidence" value="ECO:0007669"/>
    <property type="project" value="TreeGrafter"/>
</dbReference>
<name>A0A2C9LX57_BIOGL</name>
<evidence type="ECO:0000313" key="3">
    <source>
        <dbReference type="Proteomes" id="UP000076420"/>
    </source>
</evidence>
<dbReference type="PANTHER" id="PTHR18934:SF145">
    <property type="entry name" value="ATP-DEPENDENT RNA HELICASE DHX57-RELATED"/>
    <property type="match status" value="1"/>
</dbReference>
<proteinExistence type="predicted"/>
<dbReference type="Pfam" id="PF07717">
    <property type="entry name" value="OB_NTP_bind"/>
    <property type="match status" value="1"/>
</dbReference>
<evidence type="ECO:0000259" key="1">
    <source>
        <dbReference type="Pfam" id="PF07717"/>
    </source>
</evidence>
<dbReference type="InterPro" id="IPR011709">
    <property type="entry name" value="DEAD-box_helicase_OB_fold"/>
</dbReference>
<dbReference type="PANTHER" id="PTHR18934">
    <property type="entry name" value="ATP-DEPENDENT RNA HELICASE"/>
    <property type="match status" value="1"/>
</dbReference>
<organism evidence="2 3">
    <name type="scientific">Biomphalaria glabrata</name>
    <name type="common">Bloodfluke planorb</name>
    <name type="synonym">Freshwater snail</name>
    <dbReference type="NCBI Taxonomy" id="6526"/>
    <lineage>
        <taxon>Eukaryota</taxon>
        <taxon>Metazoa</taxon>
        <taxon>Spiralia</taxon>
        <taxon>Lophotrochozoa</taxon>
        <taxon>Mollusca</taxon>
        <taxon>Gastropoda</taxon>
        <taxon>Heterobranchia</taxon>
        <taxon>Euthyneura</taxon>
        <taxon>Panpulmonata</taxon>
        <taxon>Hygrophila</taxon>
        <taxon>Lymnaeoidea</taxon>
        <taxon>Planorbidae</taxon>
        <taxon>Biomphalaria</taxon>
    </lineage>
</organism>
<sequence>FSPFKKKEEATEKKKEFETNNSDILTMLKAYQEWLESREKGVYNFCRDNFLSYKTLEMLSTLKQQYVEILSDIGFISKGIKLAHVQYLASHGSDGVAEITGPEVNVNNTNMELLSSLLVAALYPNIIKTIPAELSLFGSSRVKRKRYTTIKGELVDLHPGSINFKKDFHVGSFLVYHEKVKTKK</sequence>
<reference evidence="2" key="1">
    <citation type="submission" date="2020-05" db="UniProtKB">
        <authorList>
            <consortium name="EnsemblMetazoa"/>
        </authorList>
    </citation>
    <scope>IDENTIFICATION</scope>
    <source>
        <strain evidence="2">BB02</strain>
    </source>
</reference>
<dbReference type="STRING" id="6526.A0A2C9LX57"/>
<protein>
    <recommendedName>
        <fullName evidence="1">DEAD-box helicase OB fold domain-containing protein</fullName>
    </recommendedName>
</protein>
<accession>A0A2C9LX57</accession>